<feature type="transmembrane region" description="Helical" evidence="7">
    <location>
        <begin position="22"/>
        <end position="48"/>
    </location>
</feature>
<dbReference type="Gene3D" id="1.20.1250.20">
    <property type="entry name" value="MFS general substrate transporter like domains"/>
    <property type="match status" value="1"/>
</dbReference>
<feature type="transmembrane region" description="Helical" evidence="7">
    <location>
        <begin position="250"/>
        <end position="276"/>
    </location>
</feature>
<evidence type="ECO:0000256" key="6">
    <source>
        <dbReference type="ARBA" id="ARBA00023136"/>
    </source>
</evidence>
<dbReference type="PANTHER" id="PTHR23517">
    <property type="entry name" value="RESISTANCE PROTEIN MDTM, PUTATIVE-RELATED-RELATED"/>
    <property type="match status" value="1"/>
</dbReference>
<dbReference type="Pfam" id="PF07690">
    <property type="entry name" value="MFS_1"/>
    <property type="match status" value="1"/>
</dbReference>
<organism evidence="8 9">
    <name type="scientific">Actinomadura nitritigenes</name>
    <dbReference type="NCBI Taxonomy" id="134602"/>
    <lineage>
        <taxon>Bacteria</taxon>
        <taxon>Bacillati</taxon>
        <taxon>Actinomycetota</taxon>
        <taxon>Actinomycetes</taxon>
        <taxon>Streptosporangiales</taxon>
        <taxon>Thermomonosporaceae</taxon>
        <taxon>Actinomadura</taxon>
    </lineage>
</organism>
<evidence type="ECO:0000256" key="3">
    <source>
        <dbReference type="ARBA" id="ARBA00022475"/>
    </source>
</evidence>
<keyword evidence="2" id="KW-0813">Transport</keyword>
<keyword evidence="3" id="KW-1003">Cell membrane</keyword>
<evidence type="ECO:0000256" key="2">
    <source>
        <dbReference type="ARBA" id="ARBA00022448"/>
    </source>
</evidence>
<evidence type="ECO:0000256" key="4">
    <source>
        <dbReference type="ARBA" id="ARBA00022692"/>
    </source>
</evidence>
<feature type="transmembrane region" description="Helical" evidence="7">
    <location>
        <begin position="175"/>
        <end position="196"/>
    </location>
</feature>
<dbReference type="InterPro" id="IPR036259">
    <property type="entry name" value="MFS_trans_sf"/>
</dbReference>
<reference evidence="8 9" key="1">
    <citation type="submission" date="2021-03" db="EMBL/GenBank/DDBJ databases">
        <authorList>
            <person name="Kanchanasin P."/>
            <person name="Saeng-In P."/>
            <person name="Phongsopitanun W."/>
            <person name="Yuki M."/>
            <person name="Kudo T."/>
            <person name="Ohkuma M."/>
            <person name="Tanasupawat S."/>
        </authorList>
    </citation>
    <scope>NUCLEOTIDE SEQUENCE [LARGE SCALE GENOMIC DNA]</scope>
    <source>
        <strain evidence="8 9">L46</strain>
    </source>
</reference>
<dbReference type="SUPFAM" id="SSF103473">
    <property type="entry name" value="MFS general substrate transporter"/>
    <property type="match status" value="1"/>
</dbReference>
<evidence type="ECO:0000256" key="1">
    <source>
        <dbReference type="ARBA" id="ARBA00004651"/>
    </source>
</evidence>
<feature type="transmembrane region" description="Helical" evidence="7">
    <location>
        <begin position="147"/>
        <end position="169"/>
    </location>
</feature>
<dbReference type="Proteomes" id="UP000666915">
    <property type="component" value="Unassembled WGS sequence"/>
</dbReference>
<dbReference type="InterPro" id="IPR011701">
    <property type="entry name" value="MFS"/>
</dbReference>
<keyword evidence="9" id="KW-1185">Reference proteome</keyword>
<dbReference type="EMBL" id="JAGEOK010000010">
    <property type="protein sequence ID" value="MBO2439350.1"/>
    <property type="molecule type" value="Genomic_DNA"/>
</dbReference>
<feature type="transmembrane region" description="Helical" evidence="7">
    <location>
        <begin position="217"/>
        <end position="238"/>
    </location>
</feature>
<evidence type="ECO:0000256" key="7">
    <source>
        <dbReference type="SAM" id="Phobius"/>
    </source>
</evidence>
<comment type="caution">
    <text evidence="8">The sequence shown here is derived from an EMBL/GenBank/DDBJ whole genome shotgun (WGS) entry which is preliminary data.</text>
</comment>
<feature type="transmembrane region" description="Helical" evidence="7">
    <location>
        <begin position="113"/>
        <end position="135"/>
    </location>
</feature>
<comment type="subcellular location">
    <subcellularLocation>
        <location evidence="1">Cell membrane</location>
        <topology evidence="1">Multi-pass membrane protein</topology>
    </subcellularLocation>
</comment>
<dbReference type="PANTHER" id="PTHR23517:SF2">
    <property type="entry name" value="MULTIDRUG RESISTANCE PROTEIN MDTH"/>
    <property type="match status" value="1"/>
</dbReference>
<sequence length="395" mass="39867">MIVDTPAPAGARSAGRPSDRRLITTVVAIQLASSLGFFAVMAHLVAYLRHDLGLLAGAVGLILGVRVGLQSALLLPVGAITDLLGARRTGAIACVLRALGFVLLGTVDGVGPLLCAAVVLAAGGALYNPAAQCLLAGVGPDRRSRGFAGYVATQHVATVFGPVMGLAVLSGGRGFTPLAATAAALWTIGGVLFLLVPHGGRRPAVRRRRELSAGVRAVFGDRSFLLFALAASPTTLLANGMLTAVPLLDFTPAAATLCFCVLAAVAAAAQPFVAAGHRGERPWVLRLGLLCAAAAFCVLAPLDGTQTVPLLIAAVLNGVSNGLIQPAVFQRTARHAPAGHFGAYYGVLQSAAGLFSFAGELLIGRLFDLGAVAATAALTGLGAFALAAAIGVRDP</sequence>
<evidence type="ECO:0000313" key="9">
    <source>
        <dbReference type="Proteomes" id="UP000666915"/>
    </source>
</evidence>
<name>A0ABS3QZB8_9ACTN</name>
<feature type="transmembrane region" description="Helical" evidence="7">
    <location>
        <begin position="369"/>
        <end position="392"/>
    </location>
</feature>
<keyword evidence="4 7" id="KW-0812">Transmembrane</keyword>
<feature type="transmembrane region" description="Helical" evidence="7">
    <location>
        <begin position="308"/>
        <end position="329"/>
    </location>
</feature>
<protein>
    <submittedName>
        <fullName evidence="8">MFS transporter</fullName>
    </submittedName>
</protein>
<evidence type="ECO:0000313" key="8">
    <source>
        <dbReference type="EMBL" id="MBO2439350.1"/>
    </source>
</evidence>
<dbReference type="RefSeq" id="WP_208267711.1">
    <property type="nucleotide sequence ID" value="NZ_BAAAGM010000033.1"/>
</dbReference>
<accession>A0ABS3QZB8</accession>
<dbReference type="InterPro" id="IPR050171">
    <property type="entry name" value="MFS_Transporters"/>
</dbReference>
<keyword evidence="5 7" id="KW-1133">Transmembrane helix</keyword>
<feature type="transmembrane region" description="Helical" evidence="7">
    <location>
        <begin position="283"/>
        <end position="302"/>
    </location>
</feature>
<proteinExistence type="predicted"/>
<feature type="transmembrane region" description="Helical" evidence="7">
    <location>
        <begin position="54"/>
        <end position="77"/>
    </location>
</feature>
<feature type="transmembrane region" description="Helical" evidence="7">
    <location>
        <begin position="341"/>
        <end position="363"/>
    </location>
</feature>
<evidence type="ECO:0000256" key="5">
    <source>
        <dbReference type="ARBA" id="ARBA00022989"/>
    </source>
</evidence>
<keyword evidence="6 7" id="KW-0472">Membrane</keyword>
<gene>
    <name evidence="8" type="ORF">J4557_17645</name>
</gene>